<dbReference type="EMBL" id="CP002529">
    <property type="protein sequence ID" value="ADY01197.1"/>
    <property type="molecule type" value="Genomic_DNA"/>
</dbReference>
<dbReference type="STRING" id="985053.VMUT_0989"/>
<dbReference type="RefSeq" id="WP_013604359.1">
    <property type="nucleotide sequence ID" value="NC_015151.1"/>
</dbReference>
<protein>
    <submittedName>
        <fullName evidence="2">Uncharacterized protein</fullName>
    </submittedName>
</protein>
<dbReference type="AlphaFoldDB" id="F0QXF8"/>
<dbReference type="eggNOG" id="arCOG13760">
    <property type="taxonomic scope" value="Archaea"/>
</dbReference>
<accession>F0QXF8</accession>
<evidence type="ECO:0000313" key="2">
    <source>
        <dbReference type="EMBL" id="ADY01197.1"/>
    </source>
</evidence>
<reference evidence="2 3" key="1">
    <citation type="journal article" date="2011" name="J. Bacteriol.">
        <title>Complete genome sequence of 'Vulcanisaeta moutnovskia' strain 768-28, a novel member of the hyperthermophilic crenarchaeal genus vulcanisaeta.</title>
        <authorList>
            <person name="Gumerov V.M."/>
            <person name="Mardanov A.V."/>
            <person name="Beletsky A.V."/>
            <person name="Prokofeva M.I."/>
            <person name="Bonch-Osmolovskaya E.A."/>
            <person name="Ravin N.V."/>
            <person name="Skryabin K.G."/>
        </authorList>
    </citation>
    <scope>NUCLEOTIDE SEQUENCE [LARGE SCALE GENOMIC DNA]</scope>
    <source>
        <strain evidence="2 3">768-28</strain>
    </source>
</reference>
<proteinExistence type="predicted"/>
<dbReference type="GeneID" id="10288641"/>
<name>F0QXF8_VULM7</name>
<dbReference type="OrthoDB" id="378238at2157"/>
<keyword evidence="1" id="KW-0472">Membrane</keyword>
<gene>
    <name evidence="2" type="ordered locus">VMUT_0989</name>
</gene>
<organism evidence="2 3">
    <name type="scientific">Vulcanisaeta moutnovskia (strain 768-28)</name>
    <dbReference type="NCBI Taxonomy" id="985053"/>
    <lineage>
        <taxon>Archaea</taxon>
        <taxon>Thermoproteota</taxon>
        <taxon>Thermoprotei</taxon>
        <taxon>Thermoproteales</taxon>
        <taxon>Thermoproteaceae</taxon>
        <taxon>Vulcanisaeta</taxon>
    </lineage>
</organism>
<keyword evidence="3" id="KW-1185">Reference proteome</keyword>
<keyword evidence="1" id="KW-0812">Transmembrane</keyword>
<dbReference type="KEGG" id="vmo:VMUT_0989"/>
<keyword evidence="1" id="KW-1133">Transmembrane helix</keyword>
<sequence>MISSQPFYTAMVSDKGVSFIVNPSNFETTWCQNVGISVNGFGNVLSAYNRLAVYVAQANTIVIILYALLFAVIYAIRSALS</sequence>
<dbReference type="Proteomes" id="UP000007485">
    <property type="component" value="Chromosome"/>
</dbReference>
<dbReference type="HOGENOM" id="CLU_2565944_0_0_2"/>
<feature type="transmembrane region" description="Helical" evidence="1">
    <location>
        <begin position="51"/>
        <end position="76"/>
    </location>
</feature>
<evidence type="ECO:0000256" key="1">
    <source>
        <dbReference type="SAM" id="Phobius"/>
    </source>
</evidence>
<evidence type="ECO:0000313" key="3">
    <source>
        <dbReference type="Proteomes" id="UP000007485"/>
    </source>
</evidence>